<dbReference type="KEGG" id="mrs:Murru_2257"/>
<dbReference type="STRING" id="886377.Murru_2257"/>
<dbReference type="InterPro" id="IPR013783">
    <property type="entry name" value="Ig-like_fold"/>
</dbReference>
<accession>G2PMY4</accession>
<dbReference type="RefSeq" id="WP_014033577.1">
    <property type="nucleotide sequence ID" value="NC_015945.1"/>
</dbReference>
<dbReference type="Gene3D" id="2.60.40.10">
    <property type="entry name" value="Immunoglobulins"/>
    <property type="match status" value="1"/>
</dbReference>
<protein>
    <submittedName>
        <fullName evidence="2">Fibronectin type III domain-containing protein</fullName>
    </submittedName>
</protein>
<dbReference type="eggNOG" id="ENOG502ZDWA">
    <property type="taxonomic scope" value="Bacteria"/>
</dbReference>
<dbReference type="EMBL" id="CP002999">
    <property type="protein sequence ID" value="AEM71296.1"/>
    <property type="molecule type" value="Genomic_DNA"/>
</dbReference>
<reference evidence="3" key="1">
    <citation type="submission" date="2011-08" db="EMBL/GenBank/DDBJ databases">
        <title>The complete genome of Muricauda ruestringensis DSM 13258.</title>
        <authorList>
            <person name="Lucas S."/>
            <person name="Han J."/>
            <person name="Lapidus A."/>
            <person name="Bruce D."/>
            <person name="Goodwin L."/>
            <person name="Pitluck S."/>
            <person name="Peters L."/>
            <person name="Kyrpides N."/>
            <person name="Mavromatis K."/>
            <person name="Ivanova N."/>
            <person name="Ovchinnikova G."/>
            <person name="Teshima H."/>
            <person name="Detter J.C."/>
            <person name="Tapia R."/>
            <person name="Han C."/>
            <person name="Land M."/>
            <person name="Hauser L."/>
            <person name="Markowitz V."/>
            <person name="Cheng J.-F."/>
            <person name="Hugenholtz P."/>
            <person name="Woyke T."/>
            <person name="Wu D."/>
            <person name="Spring S."/>
            <person name="Schroeder M."/>
            <person name="Brambilla E."/>
            <person name="Klenk H.-P."/>
            <person name="Eisen J.A."/>
        </authorList>
    </citation>
    <scope>NUCLEOTIDE SEQUENCE [LARGE SCALE GENOMIC DNA]</scope>
    <source>
        <strain evidence="3">DSM 13258 / LMG 19739 / B1</strain>
    </source>
</reference>
<feature type="signal peptide" evidence="1">
    <location>
        <begin position="1"/>
        <end position="24"/>
    </location>
</feature>
<evidence type="ECO:0000256" key="1">
    <source>
        <dbReference type="SAM" id="SignalP"/>
    </source>
</evidence>
<organism evidence="2 3">
    <name type="scientific">Allomuricauda ruestringensis (strain DSM 13258 / CIP 107369 / LMG 19739 / B1)</name>
    <name type="common">Muricauda ruestringensis</name>
    <dbReference type="NCBI Taxonomy" id="886377"/>
    <lineage>
        <taxon>Bacteria</taxon>
        <taxon>Pseudomonadati</taxon>
        <taxon>Bacteroidota</taxon>
        <taxon>Flavobacteriia</taxon>
        <taxon>Flavobacteriales</taxon>
        <taxon>Flavobacteriaceae</taxon>
        <taxon>Flagellimonas</taxon>
    </lineage>
</organism>
<keyword evidence="3" id="KW-1185">Reference proteome</keyword>
<dbReference type="HOGENOM" id="CLU_466051_0_0_10"/>
<sequence length="585" mass="66725">MKIPRPTLTALLSFFVLFSCSSDSEDPAPDPDTVAPTLNFTISGTSSGSAPIVVSDQMEININAQDANGITKVEVFIDNEKVGEDTSAPFKIIVDLSGYTAKSLTAKSQNYTLRVNATDTSENTSSKEQTITIESKTQLITINFPAQVENPELVDFYIFASRMSGEFLGIAKLESGQKTVSISTIEDIGEDEEYMLTFAQKFDAYNGETNQLATIQNIKISVLKEINIKNYPIFSSNFFERESPEKFLIEGFWDENTAETIAIGAQGFDYGISGNNCSCNYTGQNNTISIARYNEHGNGFATDKIYFNLVNTNQNTAQYAFLDKSMFQEGFKLIPELFSTEGMSLESFEYLNLDTSNSKDPNLKIFVYEDGIDYLNNIFHTIYPYTFNSNIETEFNYWLDNNFTNYITELIYLNYKIDHTGQPYQNYNGNDWTLSHTFQDETFTVNKNTENQDFVGRIGISDSFSPKNGGQSTVLDGLNSTYRWHILFDSQNNSTVRLPVIPEALQEWMFIDKYNSQTFESSENSDQRQLEVIKYESLISYNDYLQKVIQDNEKWYMVSPEREAIFDNPSFWSDNYFYPNHFLFD</sequence>
<dbReference type="Pfam" id="PF17957">
    <property type="entry name" value="Big_7"/>
    <property type="match status" value="1"/>
</dbReference>
<dbReference type="AlphaFoldDB" id="G2PMY4"/>
<keyword evidence="1" id="KW-0732">Signal</keyword>
<name>G2PMY4_ALLRU</name>
<evidence type="ECO:0000313" key="2">
    <source>
        <dbReference type="EMBL" id="AEM71296.1"/>
    </source>
</evidence>
<reference evidence="2 3" key="2">
    <citation type="journal article" date="2012" name="Stand. Genomic Sci.">
        <title>Complete genome sequence of the facultatively anaerobic, appendaged bacterium Muricauda ruestringensis type strain (B1(T)).</title>
        <authorList>
            <person name="Huntemann M."/>
            <person name="Teshima H."/>
            <person name="Lapidus A."/>
            <person name="Nolan M."/>
            <person name="Lucas S."/>
            <person name="Hammon N."/>
            <person name="Deshpande S."/>
            <person name="Cheng J.F."/>
            <person name="Tapia R."/>
            <person name="Goodwin L.A."/>
            <person name="Pitluck S."/>
            <person name="Liolios K."/>
            <person name="Pagani I."/>
            <person name="Ivanova N."/>
            <person name="Mavromatis K."/>
            <person name="Mikhailova N."/>
            <person name="Pati A."/>
            <person name="Chen A."/>
            <person name="Palaniappan K."/>
            <person name="Land M."/>
            <person name="Hauser L."/>
            <person name="Pan C."/>
            <person name="Brambilla E.M."/>
            <person name="Rohde M."/>
            <person name="Spring S."/>
            <person name="Goker M."/>
            <person name="Detter J.C."/>
            <person name="Bristow J."/>
            <person name="Eisen J.A."/>
            <person name="Markowitz V."/>
            <person name="Hugenholtz P."/>
            <person name="Kyrpides N.C."/>
            <person name="Klenk H.P."/>
            <person name="Woyke T."/>
        </authorList>
    </citation>
    <scope>NUCLEOTIDE SEQUENCE [LARGE SCALE GENOMIC DNA]</scope>
    <source>
        <strain evidence="3">DSM 13258 / LMG 19739 / B1</strain>
    </source>
</reference>
<gene>
    <name evidence="2" type="ordered locus">Murru_2257</name>
</gene>
<evidence type="ECO:0000313" key="3">
    <source>
        <dbReference type="Proteomes" id="UP000008908"/>
    </source>
</evidence>
<dbReference type="OrthoDB" id="1415210at2"/>
<dbReference type="Proteomes" id="UP000008908">
    <property type="component" value="Chromosome"/>
</dbReference>
<proteinExistence type="predicted"/>
<feature type="chain" id="PRO_5003435429" evidence="1">
    <location>
        <begin position="25"/>
        <end position="585"/>
    </location>
</feature>
<dbReference type="PROSITE" id="PS51257">
    <property type="entry name" value="PROKAR_LIPOPROTEIN"/>
    <property type="match status" value="1"/>
</dbReference>